<dbReference type="Proteomes" id="UP001244341">
    <property type="component" value="Chromosome 1b"/>
</dbReference>
<organism evidence="1 2">
    <name type="scientific">Tetradesmus obliquus</name>
    <name type="common">Green alga</name>
    <name type="synonym">Acutodesmus obliquus</name>
    <dbReference type="NCBI Taxonomy" id="3088"/>
    <lineage>
        <taxon>Eukaryota</taxon>
        <taxon>Viridiplantae</taxon>
        <taxon>Chlorophyta</taxon>
        <taxon>core chlorophytes</taxon>
        <taxon>Chlorophyceae</taxon>
        <taxon>CS clade</taxon>
        <taxon>Sphaeropleales</taxon>
        <taxon>Scenedesmaceae</taxon>
        <taxon>Tetradesmus</taxon>
    </lineage>
</organism>
<keyword evidence="2" id="KW-1185">Reference proteome</keyword>
<sequence>MVRDMQQQYDGDNDQDVYSPLLASLADSSEWPLLAQLRTLQYGLVPDPTQQQSSTPGGLPTLAPASNCLALLQQVVAQPLHPRAAIITSEELRQSYSASVRDSAMLLNLLHRPAAAQQHLTEPPLQQLTRLWERHIQLVVSLGLLQRGDLMFKFTLMNHITGELQAQVDQALLSWALQQLGLTQQQRQRIAGGCKEYFLTAAAGCYVTGCLTVEQLGRLAAVSWPYPPHMATCGRMIEQQLQQQQPWKHAQQQDWPTEDI</sequence>
<evidence type="ECO:0008006" key="3">
    <source>
        <dbReference type="Google" id="ProtNLM"/>
    </source>
</evidence>
<accession>A0ABY8TKM6</accession>
<protein>
    <recommendedName>
        <fullName evidence="3">CSN8/PSMD8/EIF3K domain-containing protein</fullName>
    </recommendedName>
</protein>
<name>A0ABY8TKM6_TETOB</name>
<gene>
    <name evidence="1" type="ORF">OEZ85_008925</name>
</gene>
<reference evidence="1 2" key="1">
    <citation type="submission" date="2023-05" db="EMBL/GenBank/DDBJ databases">
        <title>A 100% complete, gapless, phased diploid assembly of the Scenedesmus obliquus UTEX 3031 genome.</title>
        <authorList>
            <person name="Biondi T.C."/>
            <person name="Hanschen E.R."/>
            <person name="Kwon T."/>
            <person name="Eng W."/>
            <person name="Kruse C.P.S."/>
            <person name="Koehler S.I."/>
            <person name="Kunde Y."/>
            <person name="Gleasner C.D."/>
            <person name="You Mak K.T."/>
            <person name="Polle J."/>
            <person name="Hovde B.T."/>
            <person name="Starkenburg S.R."/>
        </authorList>
    </citation>
    <scope>NUCLEOTIDE SEQUENCE [LARGE SCALE GENOMIC DNA]</scope>
    <source>
        <strain evidence="1 2">DOE0152z</strain>
    </source>
</reference>
<evidence type="ECO:0000313" key="2">
    <source>
        <dbReference type="Proteomes" id="UP001244341"/>
    </source>
</evidence>
<proteinExistence type="predicted"/>
<dbReference type="EMBL" id="CP126208">
    <property type="protein sequence ID" value="WIA09530.1"/>
    <property type="molecule type" value="Genomic_DNA"/>
</dbReference>
<evidence type="ECO:0000313" key="1">
    <source>
        <dbReference type="EMBL" id="WIA09530.1"/>
    </source>
</evidence>